<dbReference type="PROSITE" id="PS00369">
    <property type="entry name" value="PTS_HPR_HIS"/>
    <property type="match status" value="1"/>
</dbReference>
<evidence type="ECO:0000313" key="6">
    <source>
        <dbReference type="EMBL" id="MFC4363564.1"/>
    </source>
</evidence>
<evidence type="ECO:0000259" key="5">
    <source>
        <dbReference type="PROSITE" id="PS51350"/>
    </source>
</evidence>
<feature type="domain" description="HPr" evidence="5">
    <location>
        <begin position="1"/>
        <end position="88"/>
    </location>
</feature>
<dbReference type="InterPro" id="IPR001020">
    <property type="entry name" value="PTS_HPr_His_P_site"/>
</dbReference>
<dbReference type="RefSeq" id="WP_290261474.1">
    <property type="nucleotide sequence ID" value="NZ_JAUFQG010000004.1"/>
</dbReference>
<comment type="caution">
    <text evidence="6">The sequence shown here is derived from an EMBL/GenBank/DDBJ whole genome shotgun (WGS) entry which is preliminary data.</text>
</comment>
<dbReference type="PROSITE" id="PS00589">
    <property type="entry name" value="PTS_HPR_SER"/>
    <property type="match status" value="1"/>
</dbReference>
<keyword evidence="3" id="KW-0963">Cytoplasm</keyword>
<dbReference type="PRINTS" id="PR00107">
    <property type="entry name" value="PHOSPHOCPHPR"/>
</dbReference>
<proteinExistence type="inferred from homology"/>
<dbReference type="InterPro" id="IPR035895">
    <property type="entry name" value="HPr-like_sf"/>
</dbReference>
<dbReference type="Pfam" id="PF00381">
    <property type="entry name" value="PTS-HPr"/>
    <property type="match status" value="1"/>
</dbReference>
<evidence type="ECO:0000313" key="7">
    <source>
        <dbReference type="Proteomes" id="UP001595840"/>
    </source>
</evidence>
<dbReference type="NCBIfam" id="TIGR01003">
    <property type="entry name" value="PTS_HPr_family"/>
    <property type="match status" value="1"/>
</dbReference>
<organism evidence="6 7">
    <name type="scientific">Simiduia curdlanivorans</name>
    <dbReference type="NCBI Taxonomy" id="1492769"/>
    <lineage>
        <taxon>Bacteria</taxon>
        <taxon>Pseudomonadati</taxon>
        <taxon>Pseudomonadota</taxon>
        <taxon>Gammaproteobacteria</taxon>
        <taxon>Cellvibrionales</taxon>
        <taxon>Cellvibrionaceae</taxon>
        <taxon>Simiduia</taxon>
    </lineage>
</organism>
<dbReference type="EMBL" id="JBHSCX010000020">
    <property type="protein sequence ID" value="MFC4363564.1"/>
    <property type="molecule type" value="Genomic_DNA"/>
</dbReference>
<name>A0ABV8V928_9GAMM</name>
<accession>A0ABV8V928</accession>
<evidence type="ECO:0000256" key="2">
    <source>
        <dbReference type="ARBA" id="ARBA00010736"/>
    </source>
</evidence>
<protein>
    <submittedName>
        <fullName evidence="6">HPr family phosphocarrier protein</fullName>
    </submittedName>
</protein>
<evidence type="ECO:0000256" key="3">
    <source>
        <dbReference type="ARBA" id="ARBA00022490"/>
    </source>
</evidence>
<dbReference type="PANTHER" id="PTHR33705:SF2">
    <property type="entry name" value="PHOSPHOCARRIER PROTEIN NPR"/>
    <property type="match status" value="1"/>
</dbReference>
<dbReference type="PROSITE" id="PS51350">
    <property type="entry name" value="PTS_HPR_DOM"/>
    <property type="match status" value="1"/>
</dbReference>
<reference evidence="7" key="1">
    <citation type="journal article" date="2019" name="Int. J. Syst. Evol. Microbiol.">
        <title>The Global Catalogue of Microorganisms (GCM) 10K type strain sequencing project: providing services to taxonomists for standard genome sequencing and annotation.</title>
        <authorList>
            <consortium name="The Broad Institute Genomics Platform"/>
            <consortium name="The Broad Institute Genome Sequencing Center for Infectious Disease"/>
            <person name="Wu L."/>
            <person name="Ma J."/>
        </authorList>
    </citation>
    <scope>NUCLEOTIDE SEQUENCE [LARGE SCALE GENOMIC DNA]</scope>
    <source>
        <strain evidence="7">CECT 8570</strain>
    </source>
</reference>
<dbReference type="InterPro" id="IPR002114">
    <property type="entry name" value="PTS_HPr_Ser_P_site"/>
</dbReference>
<gene>
    <name evidence="6" type="ORF">ACFOX3_14710</name>
</gene>
<dbReference type="Gene3D" id="3.30.1340.10">
    <property type="entry name" value="HPr-like"/>
    <property type="match status" value="1"/>
</dbReference>
<keyword evidence="7" id="KW-1185">Reference proteome</keyword>
<evidence type="ECO:0000256" key="1">
    <source>
        <dbReference type="ARBA" id="ARBA00004496"/>
    </source>
</evidence>
<dbReference type="Proteomes" id="UP001595840">
    <property type="component" value="Unassembled WGS sequence"/>
</dbReference>
<evidence type="ECO:0000256" key="4">
    <source>
        <dbReference type="ARBA" id="ARBA00022683"/>
    </source>
</evidence>
<keyword evidence="4" id="KW-0598">Phosphotransferase system</keyword>
<dbReference type="InterPro" id="IPR050399">
    <property type="entry name" value="HPr"/>
</dbReference>
<comment type="subcellular location">
    <subcellularLocation>
        <location evidence="1">Cytoplasm</location>
    </subcellularLocation>
</comment>
<dbReference type="PANTHER" id="PTHR33705">
    <property type="entry name" value="PHOSPHOCARRIER PROTEIN HPR"/>
    <property type="match status" value="1"/>
</dbReference>
<comment type="similarity">
    <text evidence="2">Belongs to the HPr family.</text>
</comment>
<dbReference type="InterPro" id="IPR000032">
    <property type="entry name" value="HPr-like"/>
</dbReference>
<sequence length="89" mass="9560">MIETQIEIINKLGLHARAAAKMATLCARFGCKIQAGIGERMVDGKSVMSLMLLAAAKGTQLNLRTDGDDEQEAMDAITALINDYFGEGE</sequence>
<dbReference type="SUPFAM" id="SSF55594">
    <property type="entry name" value="HPr-like"/>
    <property type="match status" value="1"/>
</dbReference>